<reference evidence="1" key="1">
    <citation type="submission" date="2022-04" db="EMBL/GenBank/DDBJ databases">
        <title>Chromosome-scale genome assembly of Holotrichia oblita Faldermann.</title>
        <authorList>
            <person name="Rongchong L."/>
        </authorList>
    </citation>
    <scope>NUCLEOTIDE SEQUENCE</scope>
    <source>
        <strain evidence="1">81SQS9</strain>
    </source>
</reference>
<sequence>MSFKQGQEQQASYMDGVKVKISERYKPPPKITLPISYSQRLSLNNHIQDNIPRYDFSFEKNAKECMRALREAKLATSNQRKERLEKIKEVREKERAEKLKQEEECKKSETNVQNKEVVYNLNNSERVNMNNISTYESSTGVLIPTQTIDKSPFNISDFEADTSSPFDNMALKTINDMAELAIVLQNEDKNNKQTYSYAPINTGTYTQTASNGYYYSTMPSTYNSSYLYNDSNTVQQQYNKTYELTSPQKADDDNIQIKTVPDIMKALETELNNTHINKINQAIPNITRTKERSNSESKSDIADDVFKNLPKNLQILSKNISSMGFPLDRVSRTCKIFGDDQKKVVEHLLAMTDLLDLGFPETQVSSALVQCNNDRDKALDKLIL</sequence>
<keyword evidence="2" id="KW-1185">Reference proteome</keyword>
<dbReference type="Proteomes" id="UP001056778">
    <property type="component" value="Chromosome 6"/>
</dbReference>
<protein>
    <submittedName>
        <fullName evidence="1">Ubiquitin-associated protein 1</fullName>
    </submittedName>
</protein>
<proteinExistence type="predicted"/>
<accession>A0ACB9SZJ7</accession>
<gene>
    <name evidence="1" type="ORF">MML48_6g00010895</name>
</gene>
<name>A0ACB9SZJ7_HOLOL</name>
<evidence type="ECO:0000313" key="1">
    <source>
        <dbReference type="EMBL" id="KAI4459951.1"/>
    </source>
</evidence>
<evidence type="ECO:0000313" key="2">
    <source>
        <dbReference type="Proteomes" id="UP001056778"/>
    </source>
</evidence>
<dbReference type="EMBL" id="CM043020">
    <property type="protein sequence ID" value="KAI4459951.1"/>
    <property type="molecule type" value="Genomic_DNA"/>
</dbReference>
<comment type="caution">
    <text evidence="1">The sequence shown here is derived from an EMBL/GenBank/DDBJ whole genome shotgun (WGS) entry which is preliminary data.</text>
</comment>
<organism evidence="1 2">
    <name type="scientific">Holotrichia oblita</name>
    <name type="common">Chafer beetle</name>
    <dbReference type="NCBI Taxonomy" id="644536"/>
    <lineage>
        <taxon>Eukaryota</taxon>
        <taxon>Metazoa</taxon>
        <taxon>Ecdysozoa</taxon>
        <taxon>Arthropoda</taxon>
        <taxon>Hexapoda</taxon>
        <taxon>Insecta</taxon>
        <taxon>Pterygota</taxon>
        <taxon>Neoptera</taxon>
        <taxon>Endopterygota</taxon>
        <taxon>Coleoptera</taxon>
        <taxon>Polyphaga</taxon>
        <taxon>Scarabaeiformia</taxon>
        <taxon>Scarabaeidae</taxon>
        <taxon>Melolonthinae</taxon>
        <taxon>Holotrichia</taxon>
    </lineage>
</organism>